<keyword evidence="3" id="KW-1185">Reference proteome</keyword>
<evidence type="ECO:0000313" key="2">
    <source>
        <dbReference type="EMBL" id="GAA4284126.1"/>
    </source>
</evidence>
<dbReference type="EMBL" id="BAABAZ010000005">
    <property type="protein sequence ID" value="GAA4284126.1"/>
    <property type="molecule type" value="Genomic_DNA"/>
</dbReference>
<dbReference type="InterPro" id="IPR050982">
    <property type="entry name" value="Auxin_biosynth/cation_transpt"/>
</dbReference>
<reference evidence="3" key="1">
    <citation type="journal article" date="2019" name="Int. J. Syst. Evol. Microbiol.">
        <title>The Global Catalogue of Microorganisms (GCM) 10K type strain sequencing project: providing services to taxonomists for standard genome sequencing and annotation.</title>
        <authorList>
            <consortium name="The Broad Institute Genomics Platform"/>
            <consortium name="The Broad Institute Genome Sequencing Center for Infectious Disease"/>
            <person name="Wu L."/>
            <person name="Ma J."/>
        </authorList>
    </citation>
    <scope>NUCLEOTIDE SEQUENCE [LARGE SCALE GENOMIC DNA]</scope>
    <source>
        <strain evidence="3">JCM 17458</strain>
    </source>
</reference>
<dbReference type="RefSeq" id="WP_236864239.1">
    <property type="nucleotide sequence ID" value="NZ_BAABAZ010000005.1"/>
</dbReference>
<proteinExistence type="predicted"/>
<gene>
    <name evidence="2" type="ORF">GCM10022261_16570</name>
</gene>
<dbReference type="Pfam" id="PF13738">
    <property type="entry name" value="Pyr_redox_3"/>
    <property type="match status" value="1"/>
</dbReference>
<dbReference type="PRINTS" id="PR00469">
    <property type="entry name" value="PNDRDTASEII"/>
</dbReference>
<protein>
    <submittedName>
        <fullName evidence="2">NAD(P)-binding domain-containing protein</fullName>
    </submittedName>
</protein>
<name>A0ABP8EJJ6_9MICO</name>
<accession>A0ABP8EJJ6</accession>
<evidence type="ECO:0000256" key="1">
    <source>
        <dbReference type="ARBA" id="ARBA00023002"/>
    </source>
</evidence>
<comment type="caution">
    <text evidence="2">The sequence shown here is derived from an EMBL/GenBank/DDBJ whole genome shotgun (WGS) entry which is preliminary data.</text>
</comment>
<dbReference type="PANTHER" id="PTHR43539:SF78">
    <property type="entry name" value="FLAVIN-CONTAINING MONOOXYGENASE"/>
    <property type="match status" value="1"/>
</dbReference>
<dbReference type="PANTHER" id="PTHR43539">
    <property type="entry name" value="FLAVIN-BINDING MONOOXYGENASE-LIKE PROTEIN (AFU_ORTHOLOGUE AFUA_4G09220)"/>
    <property type="match status" value="1"/>
</dbReference>
<sequence length="411" mass="44150">MSTDEPSGAASLPDPEHLFDVVVIGAGQAGLAGAHGLVRAGLRAGSDFLVLDGNEGPGGAWRHRWDSLTLGRAHGIADLPGSELGEPDPEVPASRVVADYYGRYEHDFSLAVVRPARVNAVVSDTAEERSGPLRIEFDLRGEPTSVRTRYVLNATGTWTRPFVPYIRGIDSFEGRQLHTVGYRRAEDFAGRRTLVVGGGLSAVQFLLELGPVTETLWTTRRPPNFSPVAFNTQWGRDVEAAVRERTEAGQNPASVVRTTGIPQLPEYMRAVEDRILVSRGMIDEIHPSGVHFPGAAEAQAQAAALPGGAGGLGPSAARELQVPESWQPFPQPRFEEVDVIFWNTGFRAALDHLAPLELREPGGGITVRNEVEVVVDSRVLLVGCGSSASTIGATRAGRRASRVALKRLGLR</sequence>
<dbReference type="InterPro" id="IPR036188">
    <property type="entry name" value="FAD/NAD-bd_sf"/>
</dbReference>
<dbReference type="SUPFAM" id="SSF51905">
    <property type="entry name" value="FAD/NAD(P)-binding domain"/>
    <property type="match status" value="1"/>
</dbReference>
<dbReference type="Gene3D" id="3.50.50.60">
    <property type="entry name" value="FAD/NAD(P)-binding domain"/>
    <property type="match status" value="1"/>
</dbReference>
<dbReference type="PRINTS" id="PR00368">
    <property type="entry name" value="FADPNR"/>
</dbReference>
<dbReference type="Proteomes" id="UP001501586">
    <property type="component" value="Unassembled WGS sequence"/>
</dbReference>
<keyword evidence="1" id="KW-0560">Oxidoreductase</keyword>
<evidence type="ECO:0000313" key="3">
    <source>
        <dbReference type="Proteomes" id="UP001501586"/>
    </source>
</evidence>
<organism evidence="2 3">
    <name type="scientific">Brevibacterium daeguense</name>
    <dbReference type="NCBI Taxonomy" id="909936"/>
    <lineage>
        <taxon>Bacteria</taxon>
        <taxon>Bacillati</taxon>
        <taxon>Actinomycetota</taxon>
        <taxon>Actinomycetes</taxon>
        <taxon>Micrococcales</taxon>
        <taxon>Brevibacteriaceae</taxon>
        <taxon>Brevibacterium</taxon>
    </lineage>
</organism>